<dbReference type="AlphaFoldDB" id="A0A2S7WL97"/>
<dbReference type="InterPro" id="IPR010559">
    <property type="entry name" value="Sig_transdc_His_kin_internal"/>
</dbReference>
<dbReference type="Proteomes" id="UP000238882">
    <property type="component" value="Unassembled WGS sequence"/>
</dbReference>
<dbReference type="InterPro" id="IPR050640">
    <property type="entry name" value="Bact_2-comp_sensor_kinase"/>
</dbReference>
<keyword evidence="1" id="KW-0812">Transmembrane</keyword>
<dbReference type="RefSeq" id="WP_170063224.1">
    <property type="nucleotide sequence ID" value="NZ_MSCN01000001.1"/>
</dbReference>
<protein>
    <recommendedName>
        <fullName evidence="2">Signal transduction histidine kinase internal region domain-containing protein</fullName>
    </recommendedName>
</protein>
<dbReference type="InterPro" id="IPR011110">
    <property type="entry name" value="Reg_prop"/>
</dbReference>
<dbReference type="InterPro" id="IPR036890">
    <property type="entry name" value="HATPase_C_sf"/>
</dbReference>
<feature type="transmembrane region" description="Helical" evidence="1">
    <location>
        <begin position="405"/>
        <end position="423"/>
    </location>
</feature>
<dbReference type="Gene3D" id="3.30.565.10">
    <property type="entry name" value="Histidine kinase-like ATPase, C-terminal domain"/>
    <property type="match status" value="1"/>
</dbReference>
<dbReference type="GO" id="GO:0016020">
    <property type="term" value="C:membrane"/>
    <property type="evidence" value="ECO:0007669"/>
    <property type="project" value="InterPro"/>
</dbReference>
<dbReference type="Pfam" id="PF07494">
    <property type="entry name" value="Reg_prop"/>
    <property type="match status" value="2"/>
</dbReference>
<name>A0A2S7WL97_9FLAO</name>
<reference evidence="3 4" key="1">
    <citation type="submission" date="2016-12" db="EMBL/GenBank/DDBJ databases">
        <title>Trade-off between light-utilization and light-protection in marine flavobacteria.</title>
        <authorList>
            <person name="Kumagai Y."/>
            <person name="Yoshizawa S."/>
            <person name="Kogure K."/>
            <person name="Iwasaki W."/>
        </authorList>
    </citation>
    <scope>NUCLEOTIDE SEQUENCE [LARGE SCALE GENOMIC DNA]</scope>
    <source>
        <strain evidence="3 4">NBRC 108759</strain>
    </source>
</reference>
<comment type="caution">
    <text evidence="3">The sequence shown here is derived from an EMBL/GenBank/DDBJ whole genome shotgun (WGS) entry which is preliminary data.</text>
</comment>
<dbReference type="PANTHER" id="PTHR34220:SF7">
    <property type="entry name" value="SENSOR HISTIDINE KINASE YPDA"/>
    <property type="match status" value="1"/>
</dbReference>
<evidence type="ECO:0000313" key="4">
    <source>
        <dbReference type="Proteomes" id="UP000238882"/>
    </source>
</evidence>
<dbReference type="InterPro" id="IPR013783">
    <property type="entry name" value="Ig-like_fold"/>
</dbReference>
<proteinExistence type="predicted"/>
<dbReference type="Gene3D" id="2.60.40.10">
    <property type="entry name" value="Immunoglobulins"/>
    <property type="match status" value="1"/>
</dbReference>
<dbReference type="Pfam" id="PF06580">
    <property type="entry name" value="His_kinase"/>
    <property type="match status" value="1"/>
</dbReference>
<dbReference type="SUPFAM" id="SSF55874">
    <property type="entry name" value="ATPase domain of HSP90 chaperone/DNA topoisomerase II/histidine kinase"/>
    <property type="match status" value="1"/>
</dbReference>
<organism evidence="3 4">
    <name type="scientific">Polaribacter porphyrae</name>
    <dbReference type="NCBI Taxonomy" id="1137780"/>
    <lineage>
        <taxon>Bacteria</taxon>
        <taxon>Pseudomonadati</taxon>
        <taxon>Bacteroidota</taxon>
        <taxon>Flavobacteriia</taxon>
        <taxon>Flavobacteriales</taxon>
        <taxon>Flavobacteriaceae</taxon>
    </lineage>
</organism>
<dbReference type="EMBL" id="MSCN01000001">
    <property type="protein sequence ID" value="PQJ78387.1"/>
    <property type="molecule type" value="Genomic_DNA"/>
</dbReference>
<keyword evidence="4" id="KW-1185">Reference proteome</keyword>
<dbReference type="Gene3D" id="2.130.10.10">
    <property type="entry name" value="YVTN repeat-like/Quinoprotein amine dehydrogenase"/>
    <property type="match status" value="1"/>
</dbReference>
<sequence length="654" mass="75915">MITRSLFFIFTLFVVSIYSQQEKIKRFSIDDGLPSNIIYSITQDKIGYLYIATEKGIVKFDGDDFIPLNSKKANYITSINDKIYAGLENNLLIQDYYKNTITTKEVNQVVVYDDVIFLATNQGIASLKNNFITPITINSQLDFSIINNILYHNNSFYIASINGLWKTDSLENPYKIKKLIEDEIISLDIFNSKLSATTINDGIKIFKDDKLVQHVNTITKVTSAKKIRNEFWITSKENGVEIYTLPSFSFKQKINKYNSLIPNNINTVFKDKENIVWIGTEKGLYQIKNRFESSKSSLKIHFENIYINNTPIDVKQFKSKIQQLSSTENNISIDFKTVDITYPNQIQYRYKLSKKFSSWSYKNNVQLANLDYGSYQFSIQSKLGKQESVIKSILFKVDKPFYLKFWFQLGVVIIILLIAIAYLNSYIKKIQKQNDNKIEKLKRERYLITLEQKALQLQMNPHFIFNVLNGIKALGNSDKKEELNTTISQFSSLLRSLLNSSMKDTISLKDEIEYLTNYLELEKRMNTKDLQYYFHQNLNGIDAEEILIPTMLLQPFIENSVKHAFTNRDSGKINIYFTVKNYFIEFTIIDDGIGFKQTQKNKTTTSHSSAALKITAERIKNSTPKSKYTITEILYNKEIKGTKVYFKIPLITDF</sequence>
<feature type="domain" description="Signal transduction histidine kinase internal region" evidence="2">
    <location>
        <begin position="451"/>
        <end position="523"/>
    </location>
</feature>
<gene>
    <name evidence="3" type="ORF">BTO18_03900</name>
</gene>
<accession>A0A2S7WL97</accession>
<evidence type="ECO:0000259" key="2">
    <source>
        <dbReference type="Pfam" id="PF06580"/>
    </source>
</evidence>
<dbReference type="PANTHER" id="PTHR34220">
    <property type="entry name" value="SENSOR HISTIDINE KINASE YPDA"/>
    <property type="match status" value="1"/>
</dbReference>
<keyword evidence="1" id="KW-0472">Membrane</keyword>
<keyword evidence="1" id="KW-1133">Transmembrane helix</keyword>
<evidence type="ECO:0000256" key="1">
    <source>
        <dbReference type="SAM" id="Phobius"/>
    </source>
</evidence>
<evidence type="ECO:0000313" key="3">
    <source>
        <dbReference type="EMBL" id="PQJ78387.1"/>
    </source>
</evidence>
<dbReference type="InterPro" id="IPR015943">
    <property type="entry name" value="WD40/YVTN_repeat-like_dom_sf"/>
</dbReference>
<dbReference type="GO" id="GO:0000155">
    <property type="term" value="F:phosphorelay sensor kinase activity"/>
    <property type="evidence" value="ECO:0007669"/>
    <property type="project" value="InterPro"/>
</dbReference>